<proteinExistence type="predicted"/>
<dbReference type="Proteomes" id="UP000095286">
    <property type="component" value="Unplaced"/>
</dbReference>
<organism evidence="1 2">
    <name type="scientific">Rhabditophanes sp. KR3021</name>
    <dbReference type="NCBI Taxonomy" id="114890"/>
    <lineage>
        <taxon>Eukaryota</taxon>
        <taxon>Metazoa</taxon>
        <taxon>Ecdysozoa</taxon>
        <taxon>Nematoda</taxon>
        <taxon>Chromadorea</taxon>
        <taxon>Rhabditida</taxon>
        <taxon>Tylenchina</taxon>
        <taxon>Panagrolaimomorpha</taxon>
        <taxon>Strongyloidoidea</taxon>
        <taxon>Alloionematidae</taxon>
        <taxon>Rhabditophanes</taxon>
    </lineage>
</organism>
<protein>
    <submittedName>
        <fullName evidence="2">MOSC domain-containing protein</fullName>
    </submittedName>
</protein>
<accession>A0AC35TRT9</accession>
<reference evidence="2" key="1">
    <citation type="submission" date="2016-11" db="UniProtKB">
        <authorList>
            <consortium name="WormBaseParasite"/>
        </authorList>
    </citation>
    <scope>IDENTIFICATION</scope>
    <source>
        <strain evidence="2">KR3021</strain>
    </source>
</reference>
<sequence length="282" mass="32119">MKGIRVPYIECTRTGSQYNQIKDRSFIVYDQTKNEYISAKTFKKLFAIQPSFENGILTLTVNDKSIKIDVKKVVDNGDVRSIICYEKDLAEGYDCGDKVSLFLKGFLQTSDELRLAYYSEGLFKQRIANIDDIWTLNKPPPGPHELRYQDEGPYMVMTTASLKDLNKRIGSELLINRFRPSILIKGSEPYAEDFWNKLSIGKVEMSYLKPCTRCVMTMINDEGVSNKNMEPLRELRKYRLAPGKLRKVYGESPVLGGIFGIDEGGIIKEGDSVYAMLKDIPC</sequence>
<name>A0AC35TRT9_9BILA</name>
<evidence type="ECO:0000313" key="2">
    <source>
        <dbReference type="WBParaSite" id="RSKR_0000351400.1"/>
    </source>
</evidence>
<evidence type="ECO:0000313" key="1">
    <source>
        <dbReference type="Proteomes" id="UP000095286"/>
    </source>
</evidence>
<dbReference type="WBParaSite" id="RSKR_0000351400.1">
    <property type="protein sequence ID" value="RSKR_0000351400.1"/>
    <property type="gene ID" value="RSKR_0000351400"/>
</dbReference>